<feature type="compositionally biased region" description="Basic and acidic residues" evidence="1">
    <location>
        <begin position="95"/>
        <end position="108"/>
    </location>
</feature>
<accession>A0A6A4VNM2</accession>
<organism evidence="3 4">
    <name type="scientific">Amphibalanus amphitrite</name>
    <name type="common">Striped barnacle</name>
    <name type="synonym">Balanus amphitrite</name>
    <dbReference type="NCBI Taxonomy" id="1232801"/>
    <lineage>
        <taxon>Eukaryota</taxon>
        <taxon>Metazoa</taxon>
        <taxon>Ecdysozoa</taxon>
        <taxon>Arthropoda</taxon>
        <taxon>Crustacea</taxon>
        <taxon>Multicrustacea</taxon>
        <taxon>Cirripedia</taxon>
        <taxon>Thoracica</taxon>
        <taxon>Thoracicalcarea</taxon>
        <taxon>Balanomorpha</taxon>
        <taxon>Balanoidea</taxon>
        <taxon>Balanidae</taxon>
        <taxon>Amphibalaninae</taxon>
        <taxon>Amphibalanus</taxon>
    </lineage>
</organism>
<sequence length="108" mass="12334">MDPTWTSQARHVRQRHLSDWSLHVCVELLVYVTSLLLVLICMMAWIRTIFWALFGSGARRSAANYPEVARAVRDDTERARKTAPSPSMRPPPPAPEKHKQAIVAENDR</sequence>
<keyword evidence="2" id="KW-0472">Membrane</keyword>
<dbReference type="Proteomes" id="UP000440578">
    <property type="component" value="Unassembled WGS sequence"/>
</dbReference>
<feature type="transmembrane region" description="Helical" evidence="2">
    <location>
        <begin position="28"/>
        <end position="54"/>
    </location>
</feature>
<gene>
    <name evidence="3" type="ORF">FJT64_007830</name>
</gene>
<protein>
    <submittedName>
        <fullName evidence="3">Uncharacterized protein</fullName>
    </submittedName>
</protein>
<dbReference type="EMBL" id="VIIS01001683">
    <property type="protein sequence ID" value="KAF0294519.1"/>
    <property type="molecule type" value="Genomic_DNA"/>
</dbReference>
<keyword evidence="2" id="KW-0812">Transmembrane</keyword>
<evidence type="ECO:0000313" key="3">
    <source>
        <dbReference type="EMBL" id="KAF0294519.1"/>
    </source>
</evidence>
<dbReference type="AlphaFoldDB" id="A0A6A4VNM2"/>
<evidence type="ECO:0000313" key="4">
    <source>
        <dbReference type="Proteomes" id="UP000440578"/>
    </source>
</evidence>
<name>A0A6A4VNM2_AMPAM</name>
<feature type="compositionally biased region" description="Basic and acidic residues" evidence="1">
    <location>
        <begin position="70"/>
        <end position="80"/>
    </location>
</feature>
<proteinExistence type="predicted"/>
<comment type="caution">
    <text evidence="3">The sequence shown here is derived from an EMBL/GenBank/DDBJ whole genome shotgun (WGS) entry which is preliminary data.</text>
</comment>
<evidence type="ECO:0000256" key="1">
    <source>
        <dbReference type="SAM" id="MobiDB-lite"/>
    </source>
</evidence>
<keyword evidence="2" id="KW-1133">Transmembrane helix</keyword>
<keyword evidence="4" id="KW-1185">Reference proteome</keyword>
<reference evidence="3 4" key="1">
    <citation type="submission" date="2019-07" db="EMBL/GenBank/DDBJ databases">
        <title>Draft genome assembly of a fouling barnacle, Amphibalanus amphitrite (Darwin, 1854): The first reference genome for Thecostraca.</title>
        <authorList>
            <person name="Kim W."/>
        </authorList>
    </citation>
    <scope>NUCLEOTIDE SEQUENCE [LARGE SCALE GENOMIC DNA]</scope>
    <source>
        <strain evidence="3">SNU_AA5</strain>
        <tissue evidence="3">Soma without cirri and trophi</tissue>
    </source>
</reference>
<feature type="region of interest" description="Disordered" evidence="1">
    <location>
        <begin position="65"/>
        <end position="108"/>
    </location>
</feature>
<evidence type="ECO:0000256" key="2">
    <source>
        <dbReference type="SAM" id="Phobius"/>
    </source>
</evidence>